<protein>
    <submittedName>
        <fullName evidence="1">DUF4089 domain-containing protein</fullName>
    </submittedName>
</protein>
<keyword evidence="2" id="KW-1185">Reference proteome</keyword>
<dbReference type="EMBL" id="JAFVMG010000002">
    <property type="protein sequence ID" value="MBO1327708.1"/>
    <property type="molecule type" value="Genomic_DNA"/>
</dbReference>
<dbReference type="InterPro" id="IPR025148">
    <property type="entry name" value="AtzG-like"/>
</dbReference>
<sequence length="63" mass="6948">MSVSDPFPPHEAVQALARQAGLELTAENTPGIIENMRILQHYSDLINTFPLSDHCPPAFGYQP</sequence>
<name>A0ABS3LJD7_9PROT</name>
<proteinExistence type="predicted"/>
<dbReference type="RefSeq" id="WP_207853206.1">
    <property type="nucleotide sequence ID" value="NZ_JAFVMG010000002.1"/>
</dbReference>
<organism evidence="1 2">
    <name type="scientific">Acetobacter suratthaniensis</name>
    <dbReference type="NCBI Taxonomy" id="1502841"/>
    <lineage>
        <taxon>Bacteria</taxon>
        <taxon>Pseudomonadati</taxon>
        <taxon>Pseudomonadota</taxon>
        <taxon>Alphaproteobacteria</taxon>
        <taxon>Acetobacterales</taxon>
        <taxon>Acetobacteraceae</taxon>
        <taxon>Acetobacter</taxon>
    </lineage>
</organism>
<reference evidence="1 2" key="1">
    <citation type="submission" date="2021-03" db="EMBL/GenBank/DDBJ databases">
        <title>The complete genome sequence of Acetobacter suratthaniensis TBRC 1719.</title>
        <authorList>
            <person name="Charoenyingcharoen P."/>
            <person name="Yukphan P."/>
        </authorList>
    </citation>
    <scope>NUCLEOTIDE SEQUENCE [LARGE SCALE GENOMIC DNA]</scope>
    <source>
        <strain evidence="1 2">TBRC 1719</strain>
    </source>
</reference>
<comment type="caution">
    <text evidence="1">The sequence shown here is derived from an EMBL/GenBank/DDBJ whole genome shotgun (WGS) entry which is preliminary data.</text>
</comment>
<gene>
    <name evidence="1" type="ORF">J2D75_04360</name>
</gene>
<accession>A0ABS3LJD7</accession>
<dbReference type="Pfam" id="PF13318">
    <property type="entry name" value="AtzG-like"/>
    <property type="match status" value="1"/>
</dbReference>
<dbReference type="Proteomes" id="UP000664399">
    <property type="component" value="Unassembled WGS sequence"/>
</dbReference>
<evidence type="ECO:0000313" key="1">
    <source>
        <dbReference type="EMBL" id="MBO1327708.1"/>
    </source>
</evidence>
<evidence type="ECO:0000313" key="2">
    <source>
        <dbReference type="Proteomes" id="UP000664399"/>
    </source>
</evidence>